<accession>A0A970B5G4</accession>
<dbReference type="AlphaFoldDB" id="A0A970B5G4"/>
<evidence type="ECO:0000313" key="2">
    <source>
        <dbReference type="Proteomes" id="UP000653472"/>
    </source>
</evidence>
<dbReference type="SUPFAM" id="SSF56235">
    <property type="entry name" value="N-terminal nucleophile aminohydrolases (Ntn hydrolases)"/>
    <property type="match status" value="1"/>
</dbReference>
<comment type="caution">
    <text evidence="1">The sequence shown here is derived from an EMBL/GenBank/DDBJ whole genome shotgun (WGS) entry which is preliminary data.</text>
</comment>
<organism evidence="1 2">
    <name type="scientific">Solimonas marina</name>
    <dbReference type="NCBI Taxonomy" id="2714601"/>
    <lineage>
        <taxon>Bacteria</taxon>
        <taxon>Pseudomonadati</taxon>
        <taxon>Pseudomonadota</taxon>
        <taxon>Gammaproteobacteria</taxon>
        <taxon>Nevskiales</taxon>
        <taxon>Nevskiaceae</taxon>
        <taxon>Solimonas</taxon>
    </lineage>
</organism>
<gene>
    <name evidence="1" type="ORF">G7Y82_04315</name>
</gene>
<protein>
    <recommendedName>
        <fullName evidence="3">ATP-dependent protease HslVU (ClpYQ), peptidase subunit</fullName>
    </recommendedName>
</protein>
<evidence type="ECO:0000313" key="1">
    <source>
        <dbReference type="EMBL" id="NKF21530.1"/>
    </source>
</evidence>
<reference evidence="1" key="1">
    <citation type="submission" date="2020-03" db="EMBL/GenBank/DDBJ databases">
        <title>Solimonas marina sp. nov., isolated from deep seawater of the Pacific Ocean.</title>
        <authorList>
            <person name="Liu X."/>
            <person name="Lai Q."/>
            <person name="Sun F."/>
            <person name="Gai Y."/>
            <person name="Li G."/>
            <person name="Shao Z."/>
        </authorList>
    </citation>
    <scope>NUCLEOTIDE SEQUENCE</scope>
    <source>
        <strain evidence="1">C16B3</strain>
    </source>
</reference>
<name>A0A970B5G4_9GAMM</name>
<dbReference type="EMBL" id="JAAVXB010000002">
    <property type="protein sequence ID" value="NKF21530.1"/>
    <property type="molecule type" value="Genomic_DNA"/>
</dbReference>
<keyword evidence="2" id="KW-1185">Reference proteome</keyword>
<dbReference type="InterPro" id="IPR029055">
    <property type="entry name" value="Ntn_hydrolases_N"/>
</dbReference>
<proteinExistence type="predicted"/>
<dbReference type="Proteomes" id="UP000653472">
    <property type="component" value="Unassembled WGS sequence"/>
</dbReference>
<evidence type="ECO:0008006" key="3">
    <source>
        <dbReference type="Google" id="ProtNLM"/>
    </source>
</evidence>
<dbReference type="RefSeq" id="WP_168146789.1">
    <property type="nucleotide sequence ID" value="NZ_JAAVXB010000002.1"/>
</dbReference>
<dbReference type="Gene3D" id="3.60.20.10">
    <property type="entry name" value="Glutamine Phosphoribosylpyrophosphate, subunit 1, domain 1"/>
    <property type="match status" value="1"/>
</dbReference>
<sequence>MYMRADSCTHIANGQHVVTLPERKIARTGGYLIGTAGAGRWRQLVQNVFDPPPRPPRQDLLNFLARDFADALHSLCAEYHTTWATDGRSSACAALIGVDGRLFVLSGDFAVVEQPIGYAAIGSGGAYALGALHATARRGLNPRPRLDAALKAAAEFCATVRGPFRSASLGEAS</sequence>